<dbReference type="RefSeq" id="WP_177891367.1">
    <property type="nucleotide sequence ID" value="NZ_QZEZ01000020.1"/>
</dbReference>
<gene>
    <name evidence="2" type="ORF">D5H78_19010</name>
</gene>
<protein>
    <submittedName>
        <fullName evidence="2">Alkaline phosphatase</fullName>
    </submittedName>
</protein>
<dbReference type="PANTHER" id="PTHR43606:SF2">
    <property type="entry name" value="ALKALINE PHOSPHATASE FAMILY PROTEIN (AFU_ORTHOLOGUE AFUA_5G03860)"/>
    <property type="match status" value="1"/>
</dbReference>
<dbReference type="Proteomes" id="UP000265614">
    <property type="component" value="Unassembled WGS sequence"/>
</dbReference>
<dbReference type="SUPFAM" id="SSF56300">
    <property type="entry name" value="Metallo-dependent phosphatases"/>
    <property type="match status" value="1"/>
</dbReference>
<organism evidence="2 3">
    <name type="scientific">Vallicoccus soli</name>
    <dbReference type="NCBI Taxonomy" id="2339232"/>
    <lineage>
        <taxon>Bacteria</taxon>
        <taxon>Bacillati</taxon>
        <taxon>Actinomycetota</taxon>
        <taxon>Actinomycetes</taxon>
        <taxon>Motilibacterales</taxon>
        <taxon>Vallicoccaceae</taxon>
        <taxon>Vallicoccus</taxon>
    </lineage>
</organism>
<proteinExistence type="predicted"/>
<accession>A0A3A3YQB6</accession>
<dbReference type="Gene3D" id="3.60.21.70">
    <property type="entry name" value="PhoD-like phosphatase"/>
    <property type="match status" value="1"/>
</dbReference>
<evidence type="ECO:0000313" key="3">
    <source>
        <dbReference type="Proteomes" id="UP000265614"/>
    </source>
</evidence>
<dbReference type="EMBL" id="QZEZ01000020">
    <property type="protein sequence ID" value="RJK92392.1"/>
    <property type="molecule type" value="Genomic_DNA"/>
</dbReference>
<sequence length="191" mass="21112">RRLRWGRLATFHMLDTRQYRSDQACGDGWDAGCEERLDPARSITGAEQERWLLDGLAQSDATWDVLGQQVFFAQRDRASGPVQEVSMDGWDGYKASRDRILAGIAERGVQNPVVLTGDVHTHWANDLKADFDDPGSATVGVELVTSSITSGQDGADTVNGAETVLPENPHIKFASNRRGYVRARVTARELR</sequence>
<evidence type="ECO:0000313" key="2">
    <source>
        <dbReference type="EMBL" id="RJK92392.1"/>
    </source>
</evidence>
<dbReference type="AlphaFoldDB" id="A0A3A3YQB6"/>
<name>A0A3A3YQB6_9ACTN</name>
<dbReference type="InterPro" id="IPR052900">
    <property type="entry name" value="Phospholipid_Metab_Enz"/>
</dbReference>
<feature type="domain" description="PhoD-like phosphatase metallophosphatase" evidence="1">
    <location>
        <begin position="1"/>
        <end position="190"/>
    </location>
</feature>
<dbReference type="PANTHER" id="PTHR43606">
    <property type="entry name" value="PHOSPHATASE, PUTATIVE (AFU_ORTHOLOGUE AFUA_6G08710)-RELATED"/>
    <property type="match status" value="1"/>
</dbReference>
<evidence type="ECO:0000259" key="1">
    <source>
        <dbReference type="Pfam" id="PF09423"/>
    </source>
</evidence>
<keyword evidence="3" id="KW-1185">Reference proteome</keyword>
<dbReference type="InterPro" id="IPR038607">
    <property type="entry name" value="PhoD-like_sf"/>
</dbReference>
<dbReference type="Pfam" id="PF09423">
    <property type="entry name" value="PhoD"/>
    <property type="match status" value="1"/>
</dbReference>
<dbReference type="InterPro" id="IPR018946">
    <property type="entry name" value="PhoD-like_MPP"/>
</dbReference>
<feature type="non-terminal residue" evidence="2">
    <location>
        <position position="191"/>
    </location>
</feature>
<comment type="caution">
    <text evidence="2">The sequence shown here is derived from an EMBL/GenBank/DDBJ whole genome shotgun (WGS) entry which is preliminary data.</text>
</comment>
<feature type="non-terminal residue" evidence="2">
    <location>
        <position position="1"/>
    </location>
</feature>
<reference evidence="2 3" key="1">
    <citation type="submission" date="2018-09" db="EMBL/GenBank/DDBJ databases">
        <title>YIM 75000 draft genome.</title>
        <authorList>
            <person name="Tang S."/>
            <person name="Feng Y."/>
        </authorList>
    </citation>
    <scope>NUCLEOTIDE SEQUENCE [LARGE SCALE GENOMIC DNA]</scope>
    <source>
        <strain evidence="2 3">YIM 75000</strain>
    </source>
</reference>
<dbReference type="InterPro" id="IPR029052">
    <property type="entry name" value="Metallo-depent_PP-like"/>
</dbReference>